<dbReference type="Gene3D" id="3.40.630.30">
    <property type="match status" value="1"/>
</dbReference>
<evidence type="ECO:0000313" key="5">
    <source>
        <dbReference type="EMBL" id="GIF91290.1"/>
    </source>
</evidence>
<evidence type="ECO:0000256" key="2">
    <source>
        <dbReference type="ARBA" id="ARBA00023315"/>
    </source>
</evidence>
<accession>A0A8J3K5W1</accession>
<keyword evidence="6" id="KW-1185">Reference proteome</keyword>
<dbReference type="InterPro" id="IPR016181">
    <property type="entry name" value="Acyl_CoA_acyltransferase"/>
</dbReference>
<dbReference type="AlphaFoldDB" id="A0A8J3K5W1"/>
<name>A0A8J3K5W1_9ACTN</name>
<feature type="domain" description="N-acetyltransferase" evidence="4">
    <location>
        <begin position="26"/>
        <end position="180"/>
    </location>
</feature>
<dbReference type="InterPro" id="IPR000182">
    <property type="entry name" value="GNAT_dom"/>
</dbReference>
<keyword evidence="2" id="KW-0012">Acyltransferase</keyword>
<gene>
    <name evidence="5" type="ORF">Cch02nite_47340</name>
</gene>
<feature type="region of interest" description="Disordered" evidence="3">
    <location>
        <begin position="188"/>
        <end position="211"/>
    </location>
</feature>
<evidence type="ECO:0000313" key="6">
    <source>
        <dbReference type="Proteomes" id="UP000619293"/>
    </source>
</evidence>
<proteinExistence type="predicted"/>
<dbReference type="SUPFAM" id="SSF55729">
    <property type="entry name" value="Acyl-CoA N-acyltransferases (Nat)"/>
    <property type="match status" value="1"/>
</dbReference>
<comment type="caution">
    <text evidence="5">The sequence shown here is derived from an EMBL/GenBank/DDBJ whole genome shotgun (WGS) entry which is preliminary data.</text>
</comment>
<evidence type="ECO:0000256" key="3">
    <source>
        <dbReference type="SAM" id="MobiDB-lite"/>
    </source>
</evidence>
<sequence length="211" mass="21947">MLNDLRGAAAVRLDWPTRADEQLRGECHRVIAAVVELGGAIGWLQMPSREKTDAWLDAILQTAGTGRGGLAVARVDSRVEALGAWLAGPPGPVGHVAELTKVMAHPDARGLGLGKRLVRALADACADAGMEVITLGVRGNNHGAIALYEACGFRTWGVLPNAVAVDALRFDDVRMFLPLPLPAGVRIQGSAAGGPGGSGRGSSPTSHQKRD</sequence>
<feature type="compositionally biased region" description="Gly residues" evidence="3">
    <location>
        <begin position="191"/>
        <end position="200"/>
    </location>
</feature>
<dbReference type="Proteomes" id="UP000619293">
    <property type="component" value="Unassembled WGS sequence"/>
</dbReference>
<dbReference type="PROSITE" id="PS51186">
    <property type="entry name" value="GNAT"/>
    <property type="match status" value="1"/>
</dbReference>
<dbReference type="RefSeq" id="WP_191839070.1">
    <property type="nucleotide sequence ID" value="NZ_BAAALB010000006.1"/>
</dbReference>
<dbReference type="CDD" id="cd04301">
    <property type="entry name" value="NAT_SF"/>
    <property type="match status" value="1"/>
</dbReference>
<dbReference type="GO" id="GO:0016747">
    <property type="term" value="F:acyltransferase activity, transferring groups other than amino-acyl groups"/>
    <property type="evidence" value="ECO:0007669"/>
    <property type="project" value="InterPro"/>
</dbReference>
<evidence type="ECO:0000256" key="1">
    <source>
        <dbReference type="ARBA" id="ARBA00022679"/>
    </source>
</evidence>
<dbReference type="PANTHER" id="PTHR43072:SF23">
    <property type="entry name" value="UPF0039 PROTEIN C11D3.02C"/>
    <property type="match status" value="1"/>
</dbReference>
<organism evidence="5 6">
    <name type="scientific">Catellatospora chokoriensis</name>
    <dbReference type="NCBI Taxonomy" id="310353"/>
    <lineage>
        <taxon>Bacteria</taxon>
        <taxon>Bacillati</taxon>
        <taxon>Actinomycetota</taxon>
        <taxon>Actinomycetes</taxon>
        <taxon>Micromonosporales</taxon>
        <taxon>Micromonosporaceae</taxon>
        <taxon>Catellatospora</taxon>
    </lineage>
</organism>
<keyword evidence="1" id="KW-0808">Transferase</keyword>
<evidence type="ECO:0000259" key="4">
    <source>
        <dbReference type="PROSITE" id="PS51186"/>
    </source>
</evidence>
<reference evidence="5 6" key="1">
    <citation type="submission" date="2021-01" db="EMBL/GenBank/DDBJ databases">
        <title>Whole genome shotgun sequence of Catellatospora chokoriensis NBRC 107358.</title>
        <authorList>
            <person name="Komaki H."/>
            <person name="Tamura T."/>
        </authorList>
    </citation>
    <scope>NUCLEOTIDE SEQUENCE [LARGE SCALE GENOMIC DNA]</scope>
    <source>
        <strain evidence="5 6">NBRC 107358</strain>
    </source>
</reference>
<dbReference type="EMBL" id="BONG01000030">
    <property type="protein sequence ID" value="GIF91290.1"/>
    <property type="molecule type" value="Genomic_DNA"/>
</dbReference>
<dbReference type="Pfam" id="PF00583">
    <property type="entry name" value="Acetyltransf_1"/>
    <property type="match status" value="1"/>
</dbReference>
<protein>
    <recommendedName>
        <fullName evidence="4">N-acetyltransferase domain-containing protein</fullName>
    </recommendedName>
</protein>
<dbReference type="PANTHER" id="PTHR43072">
    <property type="entry name" value="N-ACETYLTRANSFERASE"/>
    <property type="match status" value="1"/>
</dbReference>